<name>A0A9P4Y984_CRYP1</name>
<comment type="caution">
    <text evidence="3">The sequence shown here is derived from an EMBL/GenBank/DDBJ whole genome shotgun (WGS) entry which is preliminary data.</text>
</comment>
<reference evidence="3" key="1">
    <citation type="journal article" date="2020" name="Phytopathology">
        <title>Genome sequence of the chestnut blight fungus Cryphonectria parasitica EP155: A fundamental resource for an archetypical invasive plant pathogen.</title>
        <authorList>
            <person name="Crouch J.A."/>
            <person name="Dawe A."/>
            <person name="Aerts A."/>
            <person name="Barry K."/>
            <person name="Churchill A.C.L."/>
            <person name="Grimwood J."/>
            <person name="Hillman B."/>
            <person name="Milgroom M.G."/>
            <person name="Pangilinan J."/>
            <person name="Smith M."/>
            <person name="Salamov A."/>
            <person name="Schmutz J."/>
            <person name="Yadav J."/>
            <person name="Grigoriev I.V."/>
            <person name="Nuss D."/>
        </authorList>
    </citation>
    <scope>NUCLEOTIDE SEQUENCE</scope>
    <source>
        <strain evidence="3">EP155</strain>
    </source>
</reference>
<feature type="domain" description="AMP-dependent synthetase/ligase" evidence="1">
    <location>
        <begin position="47"/>
        <end position="417"/>
    </location>
</feature>
<dbReference type="RefSeq" id="XP_040779794.1">
    <property type="nucleotide sequence ID" value="XM_040922016.1"/>
</dbReference>
<dbReference type="OrthoDB" id="6509636at2759"/>
<dbReference type="SUPFAM" id="SSF56801">
    <property type="entry name" value="Acetyl-CoA synthetase-like"/>
    <property type="match status" value="1"/>
</dbReference>
<feature type="domain" description="AMP-binding enzyme C-terminal" evidence="2">
    <location>
        <begin position="475"/>
        <end position="556"/>
    </location>
</feature>
<dbReference type="PANTHER" id="PTHR24096">
    <property type="entry name" value="LONG-CHAIN-FATTY-ACID--COA LIGASE"/>
    <property type="match status" value="1"/>
</dbReference>
<dbReference type="PANTHER" id="PTHR24096:SF422">
    <property type="entry name" value="BCDNA.GH02901"/>
    <property type="match status" value="1"/>
</dbReference>
<dbReference type="InterPro" id="IPR020845">
    <property type="entry name" value="AMP-binding_CS"/>
</dbReference>
<evidence type="ECO:0000313" key="3">
    <source>
        <dbReference type="EMBL" id="KAF3768833.1"/>
    </source>
</evidence>
<dbReference type="Gene3D" id="3.40.50.980">
    <property type="match status" value="2"/>
</dbReference>
<evidence type="ECO:0000259" key="2">
    <source>
        <dbReference type="Pfam" id="PF13193"/>
    </source>
</evidence>
<accession>A0A9P4Y984</accession>
<dbReference type="Gene3D" id="3.30.300.30">
    <property type="match status" value="1"/>
</dbReference>
<dbReference type="GeneID" id="63839145"/>
<dbReference type="EMBL" id="MU032345">
    <property type="protein sequence ID" value="KAF3768833.1"/>
    <property type="molecule type" value="Genomic_DNA"/>
</dbReference>
<dbReference type="CDD" id="cd05911">
    <property type="entry name" value="Firefly_Luc_like"/>
    <property type="match status" value="1"/>
</dbReference>
<dbReference type="PROSITE" id="PS00455">
    <property type="entry name" value="AMP_BINDING"/>
    <property type="match status" value="1"/>
</dbReference>
<dbReference type="Pfam" id="PF13193">
    <property type="entry name" value="AMP-binding_C"/>
    <property type="match status" value="1"/>
</dbReference>
<keyword evidence="4" id="KW-1185">Reference proteome</keyword>
<proteinExistence type="predicted"/>
<dbReference type="Proteomes" id="UP000803844">
    <property type="component" value="Unassembled WGS sequence"/>
</dbReference>
<protein>
    <submittedName>
        <fullName evidence="3">Acetyl-CoA synthetase-like protein</fullName>
    </submittedName>
</protein>
<sequence>MVFEPPSWVPKLPFDPPDSIPVAEFTTNDKHGRHPAAQSRNPFTCGLTGKTFSLGEFSARREALARAIGKRLGWQPNEETEWDKVACIFSFNTIDYMTVAYAVHRLNGIVTPANAAYSAQELAHQLKSSGATVLFVGGPQLKVGLEAAQAAGIPNDRVWLMGMPGFEKADGFVSVEDLISEGQKAKELDVLRWTKGQGARQVAFLCYSSGTSGLPKAVMISHLNVIANTMQFATHESHARKKFGIGLQASLGLLPFSHIYGLVIMAHGNVWRGDEVIVLPKFEMPTFLAAIERFKLNTLYLVPPIVIRMTRSPDECKKFNLDSVRVVYCGAAPLGEETVADMKKLYPKWRVAQGYGMTELATLAVSSSEHDIMPKSSGSICPATRAKIIGLDGKEVTEYDVPGELWIQSPSATLGYLNNVKSTAETFVHDQDGRWVRTGDEALVTLAPSGIEHVVIVDRIKELIKVKGHQVAPAELEAHLLSHPAVADCAVIQIPDDRAGEVPKAFVVKAPAFAGKPEDEVTSAILKHVEEHKAPYKWIKGGIEYLDEVPKSPSGKILRRLLRDKEKAARAKAGPRL</sequence>
<dbReference type="Pfam" id="PF00501">
    <property type="entry name" value="AMP-binding"/>
    <property type="match status" value="1"/>
</dbReference>
<dbReference type="InterPro" id="IPR045851">
    <property type="entry name" value="AMP-bd_C_sf"/>
</dbReference>
<dbReference type="InterPro" id="IPR025110">
    <property type="entry name" value="AMP-bd_C"/>
</dbReference>
<dbReference type="InterPro" id="IPR000873">
    <property type="entry name" value="AMP-dep_synth/lig_dom"/>
</dbReference>
<evidence type="ECO:0000259" key="1">
    <source>
        <dbReference type="Pfam" id="PF00501"/>
    </source>
</evidence>
<gene>
    <name evidence="3" type="ORF">M406DRAFT_344822</name>
</gene>
<organism evidence="3 4">
    <name type="scientific">Cryphonectria parasitica (strain ATCC 38755 / EP155)</name>
    <dbReference type="NCBI Taxonomy" id="660469"/>
    <lineage>
        <taxon>Eukaryota</taxon>
        <taxon>Fungi</taxon>
        <taxon>Dikarya</taxon>
        <taxon>Ascomycota</taxon>
        <taxon>Pezizomycotina</taxon>
        <taxon>Sordariomycetes</taxon>
        <taxon>Sordariomycetidae</taxon>
        <taxon>Diaporthales</taxon>
        <taxon>Cryphonectriaceae</taxon>
        <taxon>Cryphonectria-Endothia species complex</taxon>
        <taxon>Cryphonectria</taxon>
    </lineage>
</organism>
<dbReference type="GO" id="GO:0016405">
    <property type="term" value="F:CoA-ligase activity"/>
    <property type="evidence" value="ECO:0007669"/>
    <property type="project" value="TreeGrafter"/>
</dbReference>
<dbReference type="AlphaFoldDB" id="A0A9P4Y984"/>
<evidence type="ECO:0000313" key="4">
    <source>
        <dbReference type="Proteomes" id="UP000803844"/>
    </source>
</evidence>
<dbReference type="Gene3D" id="2.30.38.10">
    <property type="entry name" value="Luciferase, Domain 3"/>
    <property type="match status" value="1"/>
</dbReference>